<dbReference type="PROSITE" id="PS50164">
    <property type="entry name" value="GIY_YIG"/>
    <property type="match status" value="1"/>
</dbReference>
<dbReference type="eggNOG" id="COG0322">
    <property type="taxonomic scope" value="Bacteria"/>
</dbReference>
<dbReference type="Gene3D" id="4.10.860.10">
    <property type="entry name" value="UVR domain"/>
    <property type="match status" value="1"/>
</dbReference>
<dbReference type="InterPro" id="IPR001162">
    <property type="entry name" value="UvrC_RNase_H_dom"/>
</dbReference>
<dbReference type="InterPro" id="IPR036876">
    <property type="entry name" value="UVR_dom_sf"/>
</dbReference>
<sequence>MHQYFEGAENSYKTSKLVQEIADFDVFVVHNNKEALLLERHYIHKYNPEYNILLLDDKKYPYIKIELKNNQLDISLSRKVKVKDTNNLIHFGPFPNGYGATTILKLLQREAFFEKGLKIVNQDSSFWEEKFKKIKEILSFNKKYLKNLEQKMFDAAEKFQFEIAKDLRDSLNYLTKLNESQVVELKDFENIDVLAFKTVDNVIYLAMLFYRYGILINKDIQTISIAIDTKHTMEAFLNKYYQDNLIPKKIVVSEELTNYELNDEEISNRLIYPKSGIYKQIIDLAFLNLDDFYKSKHLEVKNKIDNAEKMLHSLSKYVPNIDLKNIVVFDNSNLNNSNPVGVAVVYTNGIKNKNFYRKYNHEINLTRQADVEYMKQTVTKYLKDLDKNITPSLIIADGGLPQVNEIRKILTFQNYNFPVIGLVKDERHRTRALIDLNLNEVEIAEKDLFAFLSEIQIEVDRFAKEHLRTRQKISSLEGKLQSIKGLGAVMENKLLAHFKTYSNIYNASLEELEKIIPKNIALKIYNKEYLK</sequence>
<organism evidence="4 5">
    <name type="scientific">Mycoplasmopsis columbina SF7</name>
    <dbReference type="NCBI Taxonomy" id="1037410"/>
    <lineage>
        <taxon>Bacteria</taxon>
        <taxon>Bacillati</taxon>
        <taxon>Mycoplasmatota</taxon>
        <taxon>Mycoplasmoidales</taxon>
        <taxon>Metamycoplasmataceae</taxon>
        <taxon>Mycoplasmopsis</taxon>
    </lineage>
</organism>
<dbReference type="Pfam" id="PF02151">
    <property type="entry name" value="UVR"/>
    <property type="match status" value="1"/>
</dbReference>
<keyword evidence="5" id="KW-1185">Reference proteome</keyword>
<dbReference type="EMBL" id="AFXA01000009">
    <property type="protein sequence ID" value="EGV00294.1"/>
    <property type="molecule type" value="Genomic_DNA"/>
</dbReference>
<dbReference type="SUPFAM" id="SSF82771">
    <property type="entry name" value="GIY-YIG endonuclease"/>
    <property type="match status" value="1"/>
</dbReference>
<dbReference type="InterPro" id="IPR035901">
    <property type="entry name" value="GIY-YIG_endonuc_sf"/>
</dbReference>
<dbReference type="SUPFAM" id="SSF46600">
    <property type="entry name" value="C-terminal UvrC-binding domain of UvrB"/>
    <property type="match status" value="1"/>
</dbReference>
<dbReference type="STRING" id="1037410.MCSF7_00774"/>
<proteinExistence type="predicted"/>
<dbReference type="GO" id="GO:0009381">
    <property type="term" value="F:excinuclease ABC activity"/>
    <property type="evidence" value="ECO:0007669"/>
    <property type="project" value="InterPro"/>
</dbReference>
<dbReference type="GO" id="GO:0006974">
    <property type="term" value="P:DNA damage response"/>
    <property type="evidence" value="ECO:0007669"/>
    <property type="project" value="TreeGrafter"/>
</dbReference>
<accession>F9UJU8</accession>
<dbReference type="Gene3D" id="1.10.150.20">
    <property type="entry name" value="5' to 3' exonuclease, C-terminal subdomain"/>
    <property type="match status" value="1"/>
</dbReference>
<dbReference type="Proteomes" id="UP000004978">
    <property type="component" value="Unassembled WGS sequence"/>
</dbReference>
<dbReference type="AlphaFoldDB" id="F9UJU8"/>
<feature type="domain" description="GIY-YIG" evidence="2">
    <location>
        <begin position="1"/>
        <end position="52"/>
    </location>
</feature>
<name>F9UJU8_9BACT</name>
<feature type="domain" description="UvrC family homology region profile" evidence="3">
    <location>
        <begin position="193"/>
        <end position="410"/>
    </location>
</feature>
<feature type="domain" description="UVR" evidence="1">
    <location>
        <begin position="142"/>
        <end position="177"/>
    </location>
</feature>
<dbReference type="InterPro" id="IPR001943">
    <property type="entry name" value="UVR_dom"/>
</dbReference>
<evidence type="ECO:0000259" key="2">
    <source>
        <dbReference type="PROSITE" id="PS50164"/>
    </source>
</evidence>
<evidence type="ECO:0000259" key="3">
    <source>
        <dbReference type="PROSITE" id="PS50165"/>
    </source>
</evidence>
<protein>
    <submittedName>
        <fullName evidence="4">Uvrabc system protein c</fullName>
    </submittedName>
</protein>
<dbReference type="SUPFAM" id="SSF47781">
    <property type="entry name" value="RuvA domain 2-like"/>
    <property type="match status" value="1"/>
</dbReference>
<dbReference type="Pfam" id="PF22920">
    <property type="entry name" value="UvrC_RNaseH"/>
    <property type="match status" value="1"/>
</dbReference>
<dbReference type="PROSITE" id="PS50151">
    <property type="entry name" value="UVR"/>
    <property type="match status" value="1"/>
</dbReference>
<evidence type="ECO:0000313" key="4">
    <source>
        <dbReference type="EMBL" id="EGV00294.1"/>
    </source>
</evidence>
<evidence type="ECO:0000313" key="5">
    <source>
        <dbReference type="Proteomes" id="UP000004978"/>
    </source>
</evidence>
<dbReference type="GO" id="GO:0009380">
    <property type="term" value="C:excinuclease repair complex"/>
    <property type="evidence" value="ECO:0007669"/>
    <property type="project" value="TreeGrafter"/>
</dbReference>
<dbReference type="Pfam" id="PF08459">
    <property type="entry name" value="UvrC_RNaseH_dom"/>
    <property type="match status" value="1"/>
</dbReference>
<dbReference type="PROSITE" id="PS50165">
    <property type="entry name" value="UVRC"/>
    <property type="match status" value="1"/>
</dbReference>
<dbReference type="InterPro" id="IPR050066">
    <property type="entry name" value="UvrABC_protein_C"/>
</dbReference>
<gene>
    <name evidence="4" type="ORF">MCSF7_00774</name>
</gene>
<dbReference type="InterPro" id="IPR010994">
    <property type="entry name" value="RuvA_2-like"/>
</dbReference>
<reference evidence="4 5" key="1">
    <citation type="journal article" date="2013" name="Genome Announc.">
        <title>Genome Sequence of Mycoplasma columbinum Strain SF7.</title>
        <authorList>
            <person name="Guo Z."/>
            <person name="Xu X."/>
            <person name="Zheng Q."/>
            <person name="Li T."/>
            <person name="Kuang S."/>
            <person name="Zhang Z."/>
            <person name="Chen Y."/>
            <person name="Lu X."/>
            <person name="Zhou R."/>
            <person name="Bi D."/>
            <person name="Jin H."/>
        </authorList>
    </citation>
    <scope>NUCLEOTIDE SEQUENCE [LARGE SCALE GENOMIC DNA]</scope>
    <source>
        <strain evidence="4 5">SF7</strain>
    </source>
</reference>
<dbReference type="PANTHER" id="PTHR30562:SF1">
    <property type="entry name" value="UVRABC SYSTEM PROTEIN C"/>
    <property type="match status" value="1"/>
</dbReference>
<comment type="caution">
    <text evidence="4">The sequence shown here is derived from an EMBL/GenBank/DDBJ whole genome shotgun (WGS) entry which is preliminary data.</text>
</comment>
<evidence type="ECO:0000259" key="1">
    <source>
        <dbReference type="PROSITE" id="PS50151"/>
    </source>
</evidence>
<dbReference type="Gene3D" id="3.40.1440.10">
    <property type="entry name" value="GIY-YIG endonuclease"/>
    <property type="match status" value="1"/>
</dbReference>
<dbReference type="PANTHER" id="PTHR30562">
    <property type="entry name" value="UVRC/OXIDOREDUCTASE"/>
    <property type="match status" value="1"/>
</dbReference>
<dbReference type="InterPro" id="IPR038476">
    <property type="entry name" value="UvrC_RNase_H_dom_sf"/>
</dbReference>
<dbReference type="InterPro" id="IPR000305">
    <property type="entry name" value="GIY-YIG_endonuc"/>
</dbReference>
<dbReference type="Gene3D" id="3.30.420.340">
    <property type="entry name" value="UvrC, RNAse H endonuclease domain"/>
    <property type="match status" value="1"/>
</dbReference>